<dbReference type="InterPro" id="IPR029021">
    <property type="entry name" value="Prot-tyrosine_phosphatase-like"/>
</dbReference>
<organism evidence="4 5">
    <name type="scientific">Roseomonas gilardii</name>
    <dbReference type="NCBI Taxonomy" id="257708"/>
    <lineage>
        <taxon>Bacteria</taxon>
        <taxon>Pseudomonadati</taxon>
        <taxon>Pseudomonadota</taxon>
        <taxon>Alphaproteobacteria</taxon>
        <taxon>Acetobacterales</taxon>
        <taxon>Roseomonadaceae</taxon>
        <taxon>Roseomonas</taxon>
    </lineage>
</organism>
<dbReference type="InterPro" id="IPR016130">
    <property type="entry name" value="Tyr_Pase_AS"/>
</dbReference>
<dbReference type="Gene3D" id="3.90.190.10">
    <property type="entry name" value="Protein tyrosine phosphatase superfamily"/>
    <property type="match status" value="1"/>
</dbReference>
<evidence type="ECO:0000259" key="3">
    <source>
        <dbReference type="PROSITE" id="PS50056"/>
    </source>
</evidence>
<keyword evidence="1" id="KW-0378">Hydrolase</keyword>
<proteinExistence type="predicted"/>
<dbReference type="FunFam" id="3.90.190.10:FF:000157">
    <property type="entry name" value="Protein-tyrosine phosphatase"/>
    <property type="match status" value="1"/>
</dbReference>
<evidence type="ECO:0000313" key="5">
    <source>
        <dbReference type="Proteomes" id="UP000185494"/>
    </source>
</evidence>
<protein>
    <recommendedName>
        <fullName evidence="3">Tyrosine specific protein phosphatases domain-containing protein</fullName>
    </recommendedName>
</protein>
<dbReference type="Proteomes" id="UP000185494">
    <property type="component" value="Chromosome 1"/>
</dbReference>
<dbReference type="Pfam" id="PF22784">
    <property type="entry name" value="PTP-SAK"/>
    <property type="match status" value="1"/>
</dbReference>
<dbReference type="PROSITE" id="PS50056">
    <property type="entry name" value="TYR_PHOSPHATASE_2"/>
    <property type="match status" value="1"/>
</dbReference>
<dbReference type="SUPFAM" id="SSF52799">
    <property type="entry name" value="(Phosphotyrosine protein) phosphatases II"/>
    <property type="match status" value="1"/>
</dbReference>
<feature type="region of interest" description="Disordered" evidence="2">
    <location>
        <begin position="1"/>
        <end position="22"/>
    </location>
</feature>
<evidence type="ECO:0000256" key="2">
    <source>
        <dbReference type="SAM" id="MobiDB-lite"/>
    </source>
</evidence>
<dbReference type="GO" id="GO:0016791">
    <property type="term" value="F:phosphatase activity"/>
    <property type="evidence" value="ECO:0007669"/>
    <property type="project" value="UniProtKB-ARBA"/>
</dbReference>
<dbReference type="AlphaFoldDB" id="A0A1L7ACZ9"/>
<gene>
    <name evidence="4" type="ORF">RGI145_05740</name>
</gene>
<reference evidence="4 5" key="1">
    <citation type="submission" date="2016-05" db="EMBL/GenBank/DDBJ databases">
        <title>Complete Genome and Methylome Analysis of Psychrotrophic Bacterial Isolates from Antarctic Lake Untersee.</title>
        <authorList>
            <person name="Fomenkov A."/>
            <person name="Akimov V.N."/>
            <person name="Vasilyeva L.V."/>
            <person name="Andersen D."/>
            <person name="Vincze T."/>
            <person name="Roberts R.J."/>
        </authorList>
    </citation>
    <scope>NUCLEOTIDE SEQUENCE [LARGE SCALE GENOMIC DNA]</scope>
    <source>
        <strain evidence="4 5">U14-5</strain>
    </source>
</reference>
<dbReference type="PROSITE" id="PS00383">
    <property type="entry name" value="TYR_PHOSPHATASE_1"/>
    <property type="match status" value="1"/>
</dbReference>
<dbReference type="KEGG" id="rgi:RGI145_05740"/>
<feature type="compositionally biased region" description="Pro residues" evidence="2">
    <location>
        <begin position="8"/>
        <end position="22"/>
    </location>
</feature>
<evidence type="ECO:0000256" key="1">
    <source>
        <dbReference type="ARBA" id="ARBA00022801"/>
    </source>
</evidence>
<dbReference type="InterPro" id="IPR050561">
    <property type="entry name" value="PTP"/>
</dbReference>
<dbReference type="InterPro" id="IPR000387">
    <property type="entry name" value="Tyr_Pase_dom"/>
</dbReference>
<accession>A0A1L7ACZ9</accession>
<dbReference type="eggNOG" id="COG2453">
    <property type="taxonomic scope" value="Bacteria"/>
</dbReference>
<dbReference type="SMART" id="SM00404">
    <property type="entry name" value="PTPc_motif"/>
    <property type="match status" value="1"/>
</dbReference>
<sequence length="178" mass="19056">METGPLSAHPPPPELTPLPWPPPGALAAMQCPGRHGDLTADVAALRRWGANWLLSLCEPREFPDAAALEARLARARIGWVRFPIPDYGIPAPGPAWRVLAGQTLERLDAGERVAIHCWGGRGRSGTLAAALLLARGLSAPEAIAQVRRARPGAIETPEQEAWVLAQEGWRRPGSGRDG</sequence>
<evidence type="ECO:0000313" key="4">
    <source>
        <dbReference type="EMBL" id="APT56685.1"/>
    </source>
</evidence>
<name>A0A1L7ACZ9_9PROT</name>
<dbReference type="InterPro" id="IPR057023">
    <property type="entry name" value="PTP-SAK"/>
</dbReference>
<dbReference type="EMBL" id="CP015583">
    <property type="protein sequence ID" value="APT56685.1"/>
    <property type="molecule type" value="Genomic_DNA"/>
</dbReference>
<dbReference type="PANTHER" id="PTHR23339">
    <property type="entry name" value="TYROSINE SPECIFIC PROTEIN PHOSPHATASE AND DUAL SPECIFICITY PROTEIN PHOSPHATASE"/>
    <property type="match status" value="1"/>
</dbReference>
<feature type="domain" description="Tyrosine specific protein phosphatases" evidence="3">
    <location>
        <begin position="105"/>
        <end position="161"/>
    </location>
</feature>
<dbReference type="STRING" id="257708.RGI145_05740"/>
<dbReference type="InterPro" id="IPR003595">
    <property type="entry name" value="Tyr_Pase_cat"/>
</dbReference>